<dbReference type="GO" id="GO:0048598">
    <property type="term" value="P:embryonic morphogenesis"/>
    <property type="evidence" value="ECO:0007669"/>
    <property type="project" value="InterPro"/>
</dbReference>
<dbReference type="EMBL" id="CAKASE010000048">
    <property type="protein sequence ID" value="CAG9562356.1"/>
    <property type="molecule type" value="Genomic_DNA"/>
</dbReference>
<sequence length="165" mass="18766">MAVPYEMLLHPELLPNEKLIQIIHERHLRIPNLSNISRDELLGIFHQFCVPYGQRRYRDSGRGKMLNKCRQLSPERTFTMAISDNTINSPSCSQVSDNGSNKSHRSNEDRLKPASDLLSGQIKRIKIDRSIPNGSGAKRKSNVDPVNISSDCPPPKKERKPITWP</sequence>
<keyword evidence="3" id="KW-1185">Reference proteome</keyword>
<dbReference type="Pfam" id="PF15323">
    <property type="entry name" value="Ashwin"/>
    <property type="match status" value="1"/>
</dbReference>
<protein>
    <submittedName>
        <fullName evidence="2">(African queen) hypothetical protein</fullName>
    </submittedName>
</protein>
<dbReference type="GO" id="GO:0072669">
    <property type="term" value="C:tRNA-splicing ligase complex"/>
    <property type="evidence" value="ECO:0007669"/>
    <property type="project" value="InterPro"/>
</dbReference>
<evidence type="ECO:0000256" key="1">
    <source>
        <dbReference type="SAM" id="MobiDB-lite"/>
    </source>
</evidence>
<gene>
    <name evidence="2" type="ORF">DCHRY22_LOCUS3703</name>
</gene>
<evidence type="ECO:0000313" key="3">
    <source>
        <dbReference type="Proteomes" id="UP000789524"/>
    </source>
</evidence>
<dbReference type="OrthoDB" id="10071059at2759"/>
<accession>A0A8J2VRY9</accession>
<comment type="caution">
    <text evidence="2">The sequence shown here is derived from an EMBL/GenBank/DDBJ whole genome shotgun (WGS) entry which is preliminary data.</text>
</comment>
<feature type="compositionally biased region" description="Polar residues" evidence="1">
    <location>
        <begin position="81"/>
        <end position="101"/>
    </location>
</feature>
<reference evidence="2" key="1">
    <citation type="submission" date="2021-09" db="EMBL/GenBank/DDBJ databases">
        <authorList>
            <person name="Martin H S."/>
        </authorList>
    </citation>
    <scope>NUCLEOTIDE SEQUENCE</scope>
</reference>
<dbReference type="Proteomes" id="UP000789524">
    <property type="component" value="Unassembled WGS sequence"/>
</dbReference>
<evidence type="ECO:0000313" key="2">
    <source>
        <dbReference type="EMBL" id="CAG9562356.1"/>
    </source>
</evidence>
<name>A0A8J2VRY9_9NEOP</name>
<proteinExistence type="predicted"/>
<dbReference type="AlphaFoldDB" id="A0A8J2VRY9"/>
<feature type="region of interest" description="Disordered" evidence="1">
    <location>
        <begin position="81"/>
        <end position="165"/>
    </location>
</feature>
<dbReference type="InterPro" id="IPR024887">
    <property type="entry name" value="Ashwin"/>
</dbReference>
<organism evidence="2 3">
    <name type="scientific">Danaus chrysippus</name>
    <name type="common">African queen</name>
    <dbReference type="NCBI Taxonomy" id="151541"/>
    <lineage>
        <taxon>Eukaryota</taxon>
        <taxon>Metazoa</taxon>
        <taxon>Ecdysozoa</taxon>
        <taxon>Arthropoda</taxon>
        <taxon>Hexapoda</taxon>
        <taxon>Insecta</taxon>
        <taxon>Pterygota</taxon>
        <taxon>Neoptera</taxon>
        <taxon>Endopterygota</taxon>
        <taxon>Lepidoptera</taxon>
        <taxon>Glossata</taxon>
        <taxon>Ditrysia</taxon>
        <taxon>Papilionoidea</taxon>
        <taxon>Nymphalidae</taxon>
        <taxon>Danainae</taxon>
        <taxon>Danaini</taxon>
        <taxon>Danaina</taxon>
        <taxon>Danaus</taxon>
        <taxon>Anosia</taxon>
    </lineage>
</organism>